<dbReference type="InterPro" id="IPR001810">
    <property type="entry name" value="F-box_dom"/>
</dbReference>
<protein>
    <submittedName>
        <fullName evidence="3">Uncharacterized protein LOC127751295</fullName>
    </submittedName>
</protein>
<dbReference type="PANTHER" id="PTHR38926">
    <property type="entry name" value="F-BOX DOMAIN CONTAINING PROTEIN, EXPRESSED"/>
    <property type="match status" value="1"/>
</dbReference>
<dbReference type="AlphaFoldDB" id="A0A9C6X7B4"/>
<proteinExistence type="predicted"/>
<dbReference type="InterPro" id="IPR036047">
    <property type="entry name" value="F-box-like_dom_sf"/>
</dbReference>
<name>A0A9C6X7B4_FRAOC</name>
<dbReference type="PROSITE" id="PS50181">
    <property type="entry name" value="FBOX"/>
    <property type="match status" value="1"/>
</dbReference>
<dbReference type="Proteomes" id="UP000504606">
    <property type="component" value="Unplaced"/>
</dbReference>
<organism evidence="2 3">
    <name type="scientific">Frankliniella occidentalis</name>
    <name type="common">Western flower thrips</name>
    <name type="synonym">Euthrips occidentalis</name>
    <dbReference type="NCBI Taxonomy" id="133901"/>
    <lineage>
        <taxon>Eukaryota</taxon>
        <taxon>Metazoa</taxon>
        <taxon>Ecdysozoa</taxon>
        <taxon>Arthropoda</taxon>
        <taxon>Hexapoda</taxon>
        <taxon>Insecta</taxon>
        <taxon>Pterygota</taxon>
        <taxon>Neoptera</taxon>
        <taxon>Paraneoptera</taxon>
        <taxon>Thysanoptera</taxon>
        <taxon>Terebrantia</taxon>
        <taxon>Thripoidea</taxon>
        <taxon>Thripidae</taxon>
        <taxon>Frankliniella</taxon>
    </lineage>
</organism>
<keyword evidence="2" id="KW-1185">Reference proteome</keyword>
<dbReference type="PANTHER" id="PTHR38926:SF5">
    <property type="entry name" value="F-BOX AND LEUCINE-RICH REPEAT PROTEIN 6"/>
    <property type="match status" value="1"/>
</dbReference>
<evidence type="ECO:0000313" key="3">
    <source>
        <dbReference type="RefSeq" id="XP_052130565.1"/>
    </source>
</evidence>
<dbReference type="Pfam" id="PF12937">
    <property type="entry name" value="F-box-like"/>
    <property type="match status" value="1"/>
</dbReference>
<dbReference type="Gene3D" id="1.20.1280.50">
    <property type="match status" value="1"/>
</dbReference>
<feature type="domain" description="F-box" evidence="1">
    <location>
        <begin position="1"/>
        <end position="44"/>
    </location>
</feature>
<dbReference type="SMART" id="SM00256">
    <property type="entry name" value="FBOX"/>
    <property type="match status" value="1"/>
</dbReference>
<dbReference type="KEGG" id="foc:127751295"/>
<gene>
    <name evidence="3" type="primary">LOC127751295</name>
</gene>
<dbReference type="RefSeq" id="XP_052130565.1">
    <property type="nucleotide sequence ID" value="XM_052274605.1"/>
</dbReference>
<evidence type="ECO:0000313" key="2">
    <source>
        <dbReference type="Proteomes" id="UP000504606"/>
    </source>
</evidence>
<dbReference type="OrthoDB" id="10257471at2759"/>
<evidence type="ECO:0000259" key="1">
    <source>
        <dbReference type="PROSITE" id="PS50181"/>
    </source>
</evidence>
<reference evidence="3" key="1">
    <citation type="submission" date="2025-08" db="UniProtKB">
        <authorList>
            <consortium name="RefSeq"/>
        </authorList>
    </citation>
    <scope>IDENTIFICATION</scope>
    <source>
        <tissue evidence="3">Whole organism</tissue>
    </source>
</reference>
<accession>A0A9C6X7B4</accession>
<dbReference type="SUPFAM" id="SSF81383">
    <property type="entry name" value="F-box domain"/>
    <property type="match status" value="1"/>
</dbReference>
<dbReference type="Gene3D" id="3.80.10.10">
    <property type="entry name" value="Ribonuclease Inhibitor"/>
    <property type="match status" value="1"/>
</dbReference>
<dbReference type="InterPro" id="IPR032675">
    <property type="entry name" value="LRR_dom_sf"/>
</dbReference>
<dbReference type="GeneID" id="127751295"/>
<sequence>MDLLPDDVILEVLQYLDVRDLLAFRRVCKRLGALVLAGRVWRHRELRLDGRPPNGSLRVPPASPRERGPLHLLRVAPCLDHLHICAAAGTLRALTTTKCAVASLTLENNHLSFNAQVYAEVVGHQGALGRLRRVHLIFSRSADVCGVLLDALTTLPRLESLTCSMGCPSTRASTALVPRPSAPSLRKFSWPLTRGTEPFVQAVLAGHSATLEDVELRLSYSGWTSWTDDTVAPLLAALPKLHSLRLNYPNLPGLPAVAACRALRKLCVDSIMDKYSTVVELLRRAKQLRDVRLQLDWSGLGCEVLEALASPALERLELQSGGNTEAPPLLRALTTLPALRHLVLRIGDYFTSSLTAAAARDLLQGITPATAPALRTLELKMGREPCPHAWVHEDAVRRSAFSSNSWYSRAPKCGAIVRCAAWTATKIFGKQLSAPTTF</sequence>
<dbReference type="SUPFAM" id="SSF52047">
    <property type="entry name" value="RNI-like"/>
    <property type="match status" value="1"/>
</dbReference>